<feature type="transmembrane region" description="Helical" evidence="2">
    <location>
        <begin position="234"/>
        <end position="256"/>
    </location>
</feature>
<organism evidence="3 4">
    <name type="scientific">Amycolatopsis lurida NRRL 2430</name>
    <dbReference type="NCBI Taxonomy" id="1460371"/>
    <lineage>
        <taxon>Bacteria</taxon>
        <taxon>Bacillati</taxon>
        <taxon>Actinomycetota</taxon>
        <taxon>Actinomycetes</taxon>
        <taxon>Pseudonocardiales</taxon>
        <taxon>Pseudonocardiaceae</taxon>
        <taxon>Amycolatopsis</taxon>
    </lineage>
</organism>
<dbReference type="EMBL" id="JFBM01000004">
    <property type="protein sequence ID" value="KFU81946.1"/>
    <property type="molecule type" value="Genomic_DNA"/>
</dbReference>
<dbReference type="AlphaFoldDB" id="A0A2P2FYZ1"/>
<keyword evidence="2" id="KW-0812">Transmembrane</keyword>
<evidence type="ECO:0000256" key="2">
    <source>
        <dbReference type="SAM" id="Phobius"/>
    </source>
</evidence>
<feature type="compositionally biased region" description="Basic and acidic residues" evidence="1">
    <location>
        <begin position="141"/>
        <end position="156"/>
    </location>
</feature>
<dbReference type="Pfam" id="PF13365">
    <property type="entry name" value="Trypsin_2"/>
    <property type="match status" value="1"/>
</dbReference>
<keyword evidence="2" id="KW-1133">Transmembrane helix</keyword>
<accession>A0A2P2FYZ1</accession>
<feature type="region of interest" description="Disordered" evidence="1">
    <location>
        <begin position="141"/>
        <end position="166"/>
    </location>
</feature>
<evidence type="ECO:0000313" key="4">
    <source>
        <dbReference type="Proteomes" id="UP000256220"/>
    </source>
</evidence>
<dbReference type="InterPro" id="IPR009003">
    <property type="entry name" value="Peptidase_S1_PA"/>
</dbReference>
<keyword evidence="4" id="KW-1185">Reference proteome</keyword>
<gene>
    <name evidence="3" type="ORF">BB31_06285</name>
</gene>
<reference evidence="3 4" key="1">
    <citation type="journal article" date="2014" name="Genome Announc.">
        <title>Draft Genome Sequence of Amycolatopsis lurida NRRL 2430, Producer of the Glycopeptide Family Antibiotic Ristocetin.</title>
        <authorList>
            <person name="Kwun M.J."/>
            <person name="Hong H.J."/>
        </authorList>
    </citation>
    <scope>NUCLEOTIDE SEQUENCE [LARGE SCALE GENOMIC DNA]</scope>
    <source>
        <strain evidence="3 4">NRRL 2430</strain>
    </source>
</reference>
<keyword evidence="2" id="KW-0472">Membrane</keyword>
<evidence type="ECO:0000256" key="1">
    <source>
        <dbReference type="SAM" id="MobiDB-lite"/>
    </source>
</evidence>
<sequence>MAATERLEAHVRRLARIQGKARGSGYAVTAGLVLTSGHVVGDVGSDCAVWPESGGEHIGVVRWRADHLGLDAALVEVLGEVWAPAGVGWAELRGAGYGECLVLGYPWVSKDGTGPRVAELACRASPTPSSAVQRYELHLVDAPPRDRPRESGEKRPSSWAGLSGGPLLTKDGSRVLGVVRADDPRFHNSALGAERIVALLDDDVFARLVNAKREDVRTEWTGSQRRTVSRGMTVAILAAAVALTVSATVAITTLGGDSDTPEAASPDAPPVTVQDVTTFKTSKQDDKLVLPDVVTMTPTEVGSFKDGTASTSATFQEWYGRHGGVALNSGFTNITVQGNDRDPVRITDMKVLKNCGHPVDGTVLQGYTQGGGEDTVKIGFNLDQPDPIPERMAFVTTGLMGLGTNYFADRTVVLARGESQTITVGAYTRHSHCKFTFRLVVATSNGTFTQDVDAGGRPFEVSAEAMPKQPDRPYSGYRAAYVQNELLVWQSVDPTTYEQK</sequence>
<dbReference type="RefSeq" id="WP_034307012.1">
    <property type="nucleotide sequence ID" value="NZ_JFBM01000004.1"/>
</dbReference>
<comment type="caution">
    <text evidence="3">The sequence shown here is derived from an EMBL/GenBank/DDBJ whole genome shotgun (WGS) entry which is preliminary data.</text>
</comment>
<name>A0A2P2FYZ1_AMYLU</name>
<evidence type="ECO:0008006" key="5">
    <source>
        <dbReference type="Google" id="ProtNLM"/>
    </source>
</evidence>
<evidence type="ECO:0000313" key="3">
    <source>
        <dbReference type="EMBL" id="KFU81946.1"/>
    </source>
</evidence>
<proteinExistence type="predicted"/>
<dbReference type="SUPFAM" id="SSF50494">
    <property type="entry name" value="Trypsin-like serine proteases"/>
    <property type="match status" value="1"/>
</dbReference>
<dbReference type="Proteomes" id="UP000256220">
    <property type="component" value="Unassembled WGS sequence"/>
</dbReference>
<protein>
    <recommendedName>
        <fullName evidence="5">Serine protease</fullName>
    </recommendedName>
</protein>